<dbReference type="Gene3D" id="2.60.40.1090">
    <property type="entry name" value="Fimbrial-type adhesion domain"/>
    <property type="match status" value="1"/>
</dbReference>
<organism evidence="7 8">
    <name type="scientific">Citrobacter freundii</name>
    <dbReference type="NCBI Taxonomy" id="546"/>
    <lineage>
        <taxon>Bacteria</taxon>
        <taxon>Pseudomonadati</taxon>
        <taxon>Pseudomonadota</taxon>
        <taxon>Gammaproteobacteria</taxon>
        <taxon>Enterobacterales</taxon>
        <taxon>Enterobacteriaceae</taxon>
        <taxon>Citrobacter</taxon>
        <taxon>Citrobacter freundii complex</taxon>
    </lineage>
</organism>
<dbReference type="InterPro" id="IPR050263">
    <property type="entry name" value="Bact_Fimbrial_Adh_Pro"/>
</dbReference>
<accession>A0A9P3Z5U1</accession>
<evidence type="ECO:0000256" key="2">
    <source>
        <dbReference type="ARBA" id="ARBA00006671"/>
    </source>
</evidence>
<dbReference type="PANTHER" id="PTHR33420:SF31">
    <property type="entry name" value="TYPE 1 FIMBRIN D-MANNOSE SPECIFIC ADHESIN"/>
    <property type="match status" value="1"/>
</dbReference>
<keyword evidence="3" id="KW-0732">Signal</keyword>
<dbReference type="EMBL" id="DAESCB010000008">
    <property type="protein sequence ID" value="HBH7042838.1"/>
    <property type="molecule type" value="Genomic_DNA"/>
</dbReference>
<evidence type="ECO:0000256" key="4">
    <source>
        <dbReference type="ARBA" id="ARBA00023263"/>
    </source>
</evidence>
<dbReference type="InterPro" id="IPR036937">
    <property type="entry name" value="Adhesion_dom_fimbrial_sf"/>
</dbReference>
<dbReference type="InterPro" id="IPR000259">
    <property type="entry name" value="Adhesion_dom_fimbrial"/>
</dbReference>
<evidence type="ECO:0000256" key="1">
    <source>
        <dbReference type="ARBA" id="ARBA00004561"/>
    </source>
</evidence>
<comment type="similarity">
    <text evidence="2">Belongs to the fimbrial protein family.</text>
</comment>
<evidence type="ECO:0000313" key="7">
    <source>
        <dbReference type="EMBL" id="HBH7042838.1"/>
    </source>
</evidence>
<dbReference type="InterPro" id="IPR008966">
    <property type="entry name" value="Adhesion_dom_sf"/>
</dbReference>
<dbReference type="GO" id="GO:0043709">
    <property type="term" value="P:cell adhesion involved in single-species biofilm formation"/>
    <property type="evidence" value="ECO:0007669"/>
    <property type="project" value="TreeGrafter"/>
</dbReference>
<sequence length="355" mass="38429">MAANKKDINLRLVICFIFLTSAIFCKNLLVADVYCEADGGTHHSILTFPNKTISATQNKSGQTFEQHVDNGNRYHGFCYCTSNFNYVYYTAVENSSLAKSGVRSNIQYYNLNEHLDVGISIAILGRGYINVPFSNQPNNPDGKNTCTDNKKIATFDSGSDAIIYFYVKEPFIGKVTIPTMLMASLYGKTNATGADSPTPLADVYIQGDITAPQECEVNGGQVIEVNFEKIPASEFSSTPGSAITSRKIPIKASVKCTGMAAGQDVEVSLHATQTAASPTMLQTSNDDVGIKIYDEYDKEVDVNGGRMETDMGKRSRLGEEDGEFNFSAAPGSATGARPKPGTFNANATIIMEIKN</sequence>
<comment type="caution">
    <text evidence="7">The sequence shown here is derived from an EMBL/GenBank/DDBJ whole genome shotgun (WGS) entry which is preliminary data.</text>
</comment>
<gene>
    <name evidence="7" type="ORF">KV121_002921</name>
</gene>
<evidence type="ECO:0000313" key="8">
    <source>
        <dbReference type="Proteomes" id="UP000885148"/>
    </source>
</evidence>
<name>A0A9P3Z5U1_CITFR</name>
<dbReference type="PANTHER" id="PTHR33420">
    <property type="entry name" value="FIMBRIAL SUBUNIT ELFA-RELATED"/>
    <property type="match status" value="1"/>
</dbReference>
<evidence type="ECO:0000256" key="3">
    <source>
        <dbReference type="ARBA" id="ARBA00022729"/>
    </source>
</evidence>
<feature type="compositionally biased region" description="Basic and acidic residues" evidence="5">
    <location>
        <begin position="304"/>
        <end position="319"/>
    </location>
</feature>
<proteinExistence type="inferred from homology"/>
<protein>
    <submittedName>
        <fullName evidence="7">Fimbrial protein</fullName>
    </submittedName>
</protein>
<keyword evidence="4" id="KW-0281">Fimbrium</keyword>
<evidence type="ECO:0000256" key="5">
    <source>
        <dbReference type="SAM" id="MobiDB-lite"/>
    </source>
</evidence>
<comment type="subcellular location">
    <subcellularLocation>
        <location evidence="1">Fimbrium</location>
    </subcellularLocation>
</comment>
<dbReference type="Proteomes" id="UP000885148">
    <property type="component" value="Unassembled WGS sequence"/>
</dbReference>
<dbReference type="GO" id="GO:0009289">
    <property type="term" value="C:pilus"/>
    <property type="evidence" value="ECO:0007669"/>
    <property type="project" value="UniProtKB-SubCell"/>
</dbReference>
<feature type="region of interest" description="Disordered" evidence="5">
    <location>
        <begin position="304"/>
        <end position="341"/>
    </location>
</feature>
<evidence type="ECO:0000259" key="6">
    <source>
        <dbReference type="Pfam" id="PF00419"/>
    </source>
</evidence>
<dbReference type="Pfam" id="PF00419">
    <property type="entry name" value="Fimbrial"/>
    <property type="match status" value="1"/>
</dbReference>
<dbReference type="RefSeq" id="WP_150115588.1">
    <property type="nucleotide sequence ID" value="NZ_JRST01000007.1"/>
</dbReference>
<reference evidence="7" key="1">
    <citation type="journal article" date="2018" name="Genome Biol.">
        <title>SKESA: strategic k-mer extension for scrupulous assemblies.</title>
        <authorList>
            <person name="Souvorov A."/>
            <person name="Agarwala R."/>
            <person name="Lipman D.J."/>
        </authorList>
    </citation>
    <scope>NUCLEOTIDE SEQUENCE</scope>
    <source>
        <strain evidence="7">91871</strain>
    </source>
</reference>
<feature type="domain" description="Fimbrial-type adhesion" evidence="6">
    <location>
        <begin position="204"/>
        <end position="353"/>
    </location>
</feature>
<dbReference type="AlphaFoldDB" id="A0A9P3Z5U1"/>
<reference evidence="7" key="2">
    <citation type="submission" date="2021-07" db="EMBL/GenBank/DDBJ databases">
        <authorList>
            <consortium name="NCBI Pathogen Detection Project"/>
        </authorList>
    </citation>
    <scope>NUCLEOTIDE SEQUENCE</scope>
    <source>
        <strain evidence="7">91871</strain>
    </source>
</reference>
<dbReference type="SUPFAM" id="SSF49401">
    <property type="entry name" value="Bacterial adhesins"/>
    <property type="match status" value="1"/>
</dbReference>